<dbReference type="AlphaFoldDB" id="A0A8J6ENP2"/>
<evidence type="ECO:0000313" key="2">
    <source>
        <dbReference type="Proteomes" id="UP000770717"/>
    </source>
</evidence>
<sequence length="94" mass="10784">MCSIREVPQASTGFSPFELVYGRHPRGLLDIDKETWETELTLYKSIIEHVEQMQDCIVTVMPIVREHLQAAQEAHGRLYNQSAKIRNLYPGDPS</sequence>
<gene>
    <name evidence="1" type="ORF">GDO78_016533</name>
</gene>
<accession>A0A8J6ENP2</accession>
<name>A0A8J6ENP2_ELECQ</name>
<keyword evidence="2" id="KW-1185">Reference proteome</keyword>
<organism evidence="1 2">
    <name type="scientific">Eleutherodactylus coqui</name>
    <name type="common">Puerto Rican coqui</name>
    <dbReference type="NCBI Taxonomy" id="57060"/>
    <lineage>
        <taxon>Eukaryota</taxon>
        <taxon>Metazoa</taxon>
        <taxon>Chordata</taxon>
        <taxon>Craniata</taxon>
        <taxon>Vertebrata</taxon>
        <taxon>Euteleostomi</taxon>
        <taxon>Amphibia</taxon>
        <taxon>Batrachia</taxon>
        <taxon>Anura</taxon>
        <taxon>Neobatrachia</taxon>
        <taxon>Hyloidea</taxon>
        <taxon>Eleutherodactylidae</taxon>
        <taxon>Eleutherodactylinae</taxon>
        <taxon>Eleutherodactylus</taxon>
        <taxon>Eleutherodactylus</taxon>
    </lineage>
</organism>
<dbReference type="EMBL" id="WNTK01000033">
    <property type="protein sequence ID" value="KAG9472853.1"/>
    <property type="molecule type" value="Genomic_DNA"/>
</dbReference>
<proteinExistence type="predicted"/>
<evidence type="ECO:0000313" key="1">
    <source>
        <dbReference type="EMBL" id="KAG9472853.1"/>
    </source>
</evidence>
<reference evidence="1" key="1">
    <citation type="thesis" date="2020" institute="ProQuest LLC" country="789 East Eisenhower Parkway, Ann Arbor, MI, USA">
        <title>Comparative Genomics and Chromosome Evolution.</title>
        <authorList>
            <person name="Mudd A.B."/>
        </authorList>
    </citation>
    <scope>NUCLEOTIDE SEQUENCE</scope>
    <source>
        <strain evidence="1">HN-11 Male</strain>
        <tissue evidence="1">Kidney and liver</tissue>
    </source>
</reference>
<dbReference type="OrthoDB" id="9896349at2759"/>
<comment type="caution">
    <text evidence="1">The sequence shown here is derived from an EMBL/GenBank/DDBJ whole genome shotgun (WGS) entry which is preliminary data.</text>
</comment>
<dbReference type="Proteomes" id="UP000770717">
    <property type="component" value="Unassembled WGS sequence"/>
</dbReference>
<protein>
    <submittedName>
        <fullName evidence="1">Uncharacterized protein</fullName>
    </submittedName>
</protein>